<protein>
    <recommendedName>
        <fullName evidence="6">Evasin</fullName>
    </recommendedName>
</protein>
<dbReference type="Gene3D" id="2.30.130.100">
    <property type="match status" value="1"/>
</dbReference>
<dbReference type="GO" id="GO:0005576">
    <property type="term" value="C:extracellular region"/>
    <property type="evidence" value="ECO:0007669"/>
    <property type="project" value="UniProtKB-SubCell"/>
</dbReference>
<reference evidence="8" key="1">
    <citation type="submission" date="2014-03" db="EMBL/GenBank/DDBJ databases">
        <title>The sialotranscriptome of Amblyomma triste, Amblyomma parvum and Amblyomma cajennense ticks, uncovered by 454-based RNA-seq.</title>
        <authorList>
            <person name="Garcia G.R."/>
            <person name="Gardinassi L.G."/>
            <person name="Ribeiro J.M."/>
            <person name="Anatriello E."/>
            <person name="Ferreira B.R."/>
            <person name="Moreira H.N."/>
            <person name="Mafra C."/>
            <person name="Olegario M.M."/>
            <person name="Szabo P.J."/>
            <person name="Miranda-Santos I.K."/>
            <person name="Maruyama S.R."/>
        </authorList>
    </citation>
    <scope>NUCLEOTIDE SEQUENCE</scope>
    <source>
        <strain evidence="8">Uberlandia</strain>
        <tissue evidence="8">Salivary glands</tissue>
    </source>
</reference>
<keyword evidence="4 6" id="KW-1015">Disulfide bond</keyword>
<evidence type="ECO:0000256" key="2">
    <source>
        <dbReference type="ARBA" id="ARBA00022525"/>
    </source>
</evidence>
<dbReference type="AlphaFoldDB" id="A0A023FE70"/>
<evidence type="ECO:0000256" key="4">
    <source>
        <dbReference type="ARBA" id="ARBA00023157"/>
    </source>
</evidence>
<organism evidence="8">
    <name type="scientific">Amblyomma cajennense</name>
    <name type="common">Cayenne tick</name>
    <name type="synonym">Acarus cajennensis</name>
    <dbReference type="NCBI Taxonomy" id="34607"/>
    <lineage>
        <taxon>Eukaryota</taxon>
        <taxon>Metazoa</taxon>
        <taxon>Ecdysozoa</taxon>
        <taxon>Arthropoda</taxon>
        <taxon>Chelicerata</taxon>
        <taxon>Arachnida</taxon>
        <taxon>Acari</taxon>
        <taxon>Parasitiformes</taxon>
        <taxon>Ixodida</taxon>
        <taxon>Ixodoidea</taxon>
        <taxon>Ixodidae</taxon>
        <taxon>Amblyomminae</taxon>
        <taxon>Amblyomma</taxon>
    </lineage>
</organism>
<feature type="signal peptide" evidence="7">
    <location>
        <begin position="1"/>
        <end position="21"/>
    </location>
</feature>
<name>A0A023FE70_AMBCJ</name>
<keyword evidence="2 6" id="KW-0964">Secreted</keyword>
<feature type="chain" id="PRO_5001515344" description="Evasin" evidence="7">
    <location>
        <begin position="22"/>
        <end position="155"/>
    </location>
</feature>
<evidence type="ECO:0000313" key="8">
    <source>
        <dbReference type="EMBL" id="JAC19108.1"/>
    </source>
</evidence>
<evidence type="ECO:0000256" key="7">
    <source>
        <dbReference type="SAM" id="SignalP"/>
    </source>
</evidence>
<evidence type="ECO:0000256" key="6">
    <source>
        <dbReference type="RuleBase" id="RU369006"/>
    </source>
</evidence>
<proteinExistence type="evidence at transcript level"/>
<dbReference type="GO" id="GO:0019957">
    <property type="term" value="F:C-C chemokine binding"/>
    <property type="evidence" value="ECO:0007669"/>
    <property type="project" value="InterPro"/>
</dbReference>
<evidence type="ECO:0000256" key="5">
    <source>
        <dbReference type="ARBA" id="ARBA00023180"/>
    </source>
</evidence>
<evidence type="ECO:0000256" key="1">
    <source>
        <dbReference type="ARBA" id="ARBA00004613"/>
    </source>
</evidence>
<comment type="function">
    <text evidence="6">Salivary chemokine-binding protein which binds to host chemokines.</text>
</comment>
<dbReference type="Pfam" id="PF19429">
    <property type="entry name" value="EVA_Class_A"/>
    <property type="match status" value="1"/>
</dbReference>
<comment type="subcellular location">
    <subcellularLocation>
        <location evidence="1 6">Secreted</location>
    </subcellularLocation>
</comment>
<sequence length="155" mass="16836">MKLHDYHNLIVLLCGLQLLDAFIAESTIDIFGDPDAALEYIYESTKDSSEEFVFNDTQDICTIPALNTSNGPLPVGCYMACITEGNTSLPDGSKCINMTVEEATAMRHYYSKACQLGSCISGHCANCGDQTCCTRLPIMTMSISNENNDKIAQAA</sequence>
<keyword evidence="3 6" id="KW-0732">Signal</keyword>
<keyword evidence="5 6" id="KW-0325">Glycoprotein</keyword>
<dbReference type="EMBL" id="GBBK01005374">
    <property type="protein sequence ID" value="JAC19108.1"/>
    <property type="molecule type" value="mRNA"/>
</dbReference>
<evidence type="ECO:0000256" key="3">
    <source>
        <dbReference type="ARBA" id="ARBA00022729"/>
    </source>
</evidence>
<dbReference type="InterPro" id="IPR045797">
    <property type="entry name" value="EVA_Class_A"/>
</dbReference>
<accession>A0A023FE70</accession>